<feature type="compositionally biased region" description="Basic and acidic residues" evidence="1">
    <location>
        <begin position="1"/>
        <end position="12"/>
    </location>
</feature>
<evidence type="ECO:0000313" key="3">
    <source>
        <dbReference type="Proteomes" id="UP000000305"/>
    </source>
</evidence>
<protein>
    <submittedName>
        <fullName evidence="2">Uncharacterized protein</fullName>
    </submittedName>
</protein>
<evidence type="ECO:0000256" key="1">
    <source>
        <dbReference type="SAM" id="MobiDB-lite"/>
    </source>
</evidence>
<accession>E9FY16</accession>
<keyword evidence="3" id="KW-1185">Reference proteome</keyword>
<dbReference type="EMBL" id="GL732526">
    <property type="protein sequence ID" value="EFX88474.1"/>
    <property type="molecule type" value="Genomic_DNA"/>
</dbReference>
<reference evidence="2 3" key="1">
    <citation type="journal article" date="2011" name="Science">
        <title>The ecoresponsive genome of Daphnia pulex.</title>
        <authorList>
            <person name="Colbourne J.K."/>
            <person name="Pfrender M.E."/>
            <person name="Gilbert D."/>
            <person name="Thomas W.K."/>
            <person name="Tucker A."/>
            <person name="Oakley T.H."/>
            <person name="Tokishita S."/>
            <person name="Aerts A."/>
            <person name="Arnold G.J."/>
            <person name="Basu M.K."/>
            <person name="Bauer D.J."/>
            <person name="Caceres C.E."/>
            <person name="Carmel L."/>
            <person name="Casola C."/>
            <person name="Choi J.H."/>
            <person name="Detter J.C."/>
            <person name="Dong Q."/>
            <person name="Dusheyko S."/>
            <person name="Eads B.D."/>
            <person name="Frohlich T."/>
            <person name="Geiler-Samerotte K.A."/>
            <person name="Gerlach D."/>
            <person name="Hatcher P."/>
            <person name="Jogdeo S."/>
            <person name="Krijgsveld J."/>
            <person name="Kriventseva E.V."/>
            <person name="Kultz D."/>
            <person name="Laforsch C."/>
            <person name="Lindquist E."/>
            <person name="Lopez J."/>
            <person name="Manak J.R."/>
            <person name="Muller J."/>
            <person name="Pangilinan J."/>
            <person name="Patwardhan R.P."/>
            <person name="Pitluck S."/>
            <person name="Pritham E.J."/>
            <person name="Rechtsteiner A."/>
            <person name="Rho M."/>
            <person name="Rogozin I.B."/>
            <person name="Sakarya O."/>
            <person name="Salamov A."/>
            <person name="Schaack S."/>
            <person name="Shapiro H."/>
            <person name="Shiga Y."/>
            <person name="Skalitzky C."/>
            <person name="Smith Z."/>
            <person name="Souvorov A."/>
            <person name="Sung W."/>
            <person name="Tang Z."/>
            <person name="Tsuchiya D."/>
            <person name="Tu H."/>
            <person name="Vos H."/>
            <person name="Wang M."/>
            <person name="Wolf Y.I."/>
            <person name="Yamagata H."/>
            <person name="Yamada T."/>
            <person name="Ye Y."/>
            <person name="Shaw J.R."/>
            <person name="Andrews J."/>
            <person name="Crease T.J."/>
            <person name="Tang H."/>
            <person name="Lucas S.M."/>
            <person name="Robertson H.M."/>
            <person name="Bork P."/>
            <person name="Koonin E.V."/>
            <person name="Zdobnov E.M."/>
            <person name="Grigoriev I.V."/>
            <person name="Lynch M."/>
            <person name="Boore J.L."/>
        </authorList>
    </citation>
    <scope>NUCLEOTIDE SEQUENCE [LARGE SCALE GENOMIC DNA]</scope>
</reference>
<dbReference type="HOGENOM" id="CLU_2388457_0_0_1"/>
<dbReference type="InParanoid" id="E9FY16"/>
<dbReference type="KEGG" id="dpx:DAPPUDRAFT_234288"/>
<dbReference type="Proteomes" id="UP000000305">
    <property type="component" value="Unassembled WGS sequence"/>
</dbReference>
<dbReference type="AlphaFoldDB" id="E9FY16"/>
<proteinExistence type="predicted"/>
<organism evidence="2 3">
    <name type="scientific">Daphnia pulex</name>
    <name type="common">Water flea</name>
    <dbReference type="NCBI Taxonomy" id="6669"/>
    <lineage>
        <taxon>Eukaryota</taxon>
        <taxon>Metazoa</taxon>
        <taxon>Ecdysozoa</taxon>
        <taxon>Arthropoda</taxon>
        <taxon>Crustacea</taxon>
        <taxon>Branchiopoda</taxon>
        <taxon>Diplostraca</taxon>
        <taxon>Cladocera</taxon>
        <taxon>Anomopoda</taxon>
        <taxon>Daphniidae</taxon>
        <taxon>Daphnia</taxon>
    </lineage>
</organism>
<feature type="region of interest" description="Disordered" evidence="1">
    <location>
        <begin position="1"/>
        <end position="20"/>
    </location>
</feature>
<evidence type="ECO:0000313" key="2">
    <source>
        <dbReference type="EMBL" id="EFX88474.1"/>
    </source>
</evidence>
<gene>
    <name evidence="2" type="ORF">DAPPUDRAFT_234288</name>
</gene>
<name>E9FY16_DAPPU</name>
<sequence>MTLEKFSSDHGPSKSPFDQITWTRKKREVRGQFFREDVFILDFRVRHMTLEKFSSDHGPSKSPFDQSPPLLLVSQRSLVSFQSINTINSSEELT</sequence>